<dbReference type="EMBL" id="JAVRRA010024825">
    <property type="protein sequence ID" value="KAK5128599.1"/>
    <property type="molecule type" value="Genomic_DNA"/>
</dbReference>
<evidence type="ECO:0000313" key="5">
    <source>
        <dbReference type="EMBL" id="KAK5128599.1"/>
    </source>
</evidence>
<dbReference type="EC" id="3.2.2.3" evidence="5"/>
<proteinExistence type="inferred from homology"/>
<dbReference type="InterPro" id="IPR036452">
    <property type="entry name" value="Ribo_hydro-like"/>
</dbReference>
<dbReference type="SUPFAM" id="SSF53590">
    <property type="entry name" value="Nucleoside hydrolase"/>
    <property type="match status" value="1"/>
</dbReference>
<organism evidence="5 6">
    <name type="scientific">Cryomyces antarcticus</name>
    <dbReference type="NCBI Taxonomy" id="329879"/>
    <lineage>
        <taxon>Eukaryota</taxon>
        <taxon>Fungi</taxon>
        <taxon>Dikarya</taxon>
        <taxon>Ascomycota</taxon>
        <taxon>Pezizomycotina</taxon>
        <taxon>Dothideomycetes</taxon>
        <taxon>Dothideomycetes incertae sedis</taxon>
        <taxon>Cryomyces</taxon>
    </lineage>
</organism>
<dbReference type="PANTHER" id="PTHR12304:SF4">
    <property type="entry name" value="URIDINE NUCLEOSIDASE"/>
    <property type="match status" value="1"/>
</dbReference>
<evidence type="ECO:0000259" key="4">
    <source>
        <dbReference type="Pfam" id="PF01156"/>
    </source>
</evidence>
<name>A0ABR0KT53_9PEZI</name>
<gene>
    <name evidence="5" type="primary">URH1</name>
    <name evidence="5" type="ORF">LTR16_002562</name>
</gene>
<evidence type="ECO:0000256" key="2">
    <source>
        <dbReference type="ARBA" id="ARBA00022801"/>
    </source>
</evidence>
<dbReference type="Proteomes" id="UP001357485">
    <property type="component" value="Unassembled WGS sequence"/>
</dbReference>
<keyword evidence="3 5" id="KW-0326">Glycosidase</keyword>
<evidence type="ECO:0000256" key="1">
    <source>
        <dbReference type="ARBA" id="ARBA00009176"/>
    </source>
</evidence>
<dbReference type="Gene3D" id="3.90.245.10">
    <property type="entry name" value="Ribonucleoside hydrolase-like"/>
    <property type="match status" value="1"/>
</dbReference>
<evidence type="ECO:0000256" key="3">
    <source>
        <dbReference type="ARBA" id="ARBA00023295"/>
    </source>
</evidence>
<comment type="caution">
    <text evidence="5">The sequence shown here is derived from an EMBL/GenBank/DDBJ whole genome shotgun (WGS) entry which is preliminary data.</text>
</comment>
<dbReference type="InterPro" id="IPR001910">
    <property type="entry name" value="Inosine/uridine_hydrolase_dom"/>
</dbReference>
<comment type="similarity">
    <text evidence="1">Belongs to the IUNH family.</text>
</comment>
<accession>A0ABR0KT53</accession>
<dbReference type="PANTHER" id="PTHR12304">
    <property type="entry name" value="INOSINE-URIDINE PREFERRING NUCLEOSIDE HYDROLASE"/>
    <property type="match status" value="1"/>
</dbReference>
<keyword evidence="2 5" id="KW-0378">Hydrolase</keyword>
<feature type="domain" description="Inosine/uridine-preferring nucleoside hydrolase" evidence="4">
    <location>
        <begin position="29"/>
        <end position="375"/>
    </location>
</feature>
<dbReference type="GO" id="GO:0045437">
    <property type="term" value="F:uridine nucleosidase activity"/>
    <property type="evidence" value="ECO:0007669"/>
    <property type="project" value="UniProtKB-EC"/>
</dbReference>
<keyword evidence="6" id="KW-1185">Reference proteome</keyword>
<reference evidence="5 6" key="1">
    <citation type="submission" date="2023-08" db="EMBL/GenBank/DDBJ databases">
        <title>Black Yeasts Isolated from many extreme environments.</title>
        <authorList>
            <person name="Coleine C."/>
            <person name="Stajich J.E."/>
            <person name="Selbmann L."/>
        </authorList>
    </citation>
    <scope>NUCLEOTIDE SEQUENCE [LARGE SCALE GENOMIC DNA]</scope>
    <source>
        <strain evidence="5 6">CCFEE 536</strain>
    </source>
</reference>
<sequence length="388" mass="41765">MATTPHNEGQREGAAKLFEGEHLPAPVPMWLDCDTGHDDAFALLLAVHAPAVSLLGLSTVHGNASLDDTTYNTCAILQAIRCELSRIEVYPGASKPLCRDAVAAADIHGESGLDGTTWLPRPIVRAAVGITAVDAMYTAIMKERPQTVWLVATGALTNIALLFAVHPDLVNHIKGLSIMGGAIGGGFTDAPMGKIGGEGERFGNWTPFAEFNIYCDPEAAASIFSNADLAEKTTLIPLDLTHQFLATASIRNMLLHGHRRKDTTNSVEINKPSRVRRLFQEILVYFAQTYKDVFGLVEGPPLHDPLAVAAAFAPNVFDDLDGERFSVSVVTDGQHVSQGHPESQTNQCGRTVITKLDHGKPGVRIPRAVAADVVWHFLDMSLDRVPNG</sequence>
<dbReference type="InterPro" id="IPR023186">
    <property type="entry name" value="IUNH"/>
</dbReference>
<dbReference type="Pfam" id="PF01156">
    <property type="entry name" value="IU_nuc_hydro"/>
    <property type="match status" value="1"/>
</dbReference>
<protein>
    <submittedName>
        <fullName evidence="5">Uridine nucleosidase 1</fullName>
        <ecNumber evidence="5">3.2.2.3</ecNumber>
    </submittedName>
</protein>
<evidence type="ECO:0000313" key="6">
    <source>
        <dbReference type="Proteomes" id="UP001357485"/>
    </source>
</evidence>
<dbReference type="CDD" id="cd02651">
    <property type="entry name" value="nuc_hydro_IU_UC_XIUA"/>
    <property type="match status" value="1"/>
</dbReference>